<dbReference type="AlphaFoldDB" id="A0A6M3KVY6"/>
<feature type="transmembrane region" description="Helical" evidence="1">
    <location>
        <begin position="20"/>
        <end position="41"/>
    </location>
</feature>
<organism evidence="2">
    <name type="scientific">viral metagenome</name>
    <dbReference type="NCBI Taxonomy" id="1070528"/>
    <lineage>
        <taxon>unclassified sequences</taxon>
        <taxon>metagenomes</taxon>
        <taxon>organismal metagenomes</taxon>
    </lineage>
</organism>
<evidence type="ECO:0000256" key="1">
    <source>
        <dbReference type="SAM" id="Phobius"/>
    </source>
</evidence>
<reference evidence="2" key="1">
    <citation type="submission" date="2020-03" db="EMBL/GenBank/DDBJ databases">
        <title>The deep terrestrial virosphere.</title>
        <authorList>
            <person name="Holmfeldt K."/>
            <person name="Nilsson E."/>
            <person name="Simone D."/>
            <person name="Lopez-Fernandez M."/>
            <person name="Wu X."/>
            <person name="de Brujin I."/>
            <person name="Lundin D."/>
            <person name="Andersson A."/>
            <person name="Bertilsson S."/>
            <person name="Dopson M."/>
        </authorList>
    </citation>
    <scope>NUCLEOTIDE SEQUENCE</scope>
    <source>
        <strain evidence="2">MM415B02101</strain>
    </source>
</reference>
<protein>
    <submittedName>
        <fullName evidence="2">Uncharacterized protein</fullName>
    </submittedName>
</protein>
<dbReference type="EMBL" id="MT142626">
    <property type="protein sequence ID" value="QJA86276.1"/>
    <property type="molecule type" value="Genomic_DNA"/>
</dbReference>
<evidence type="ECO:0000313" key="2">
    <source>
        <dbReference type="EMBL" id="QJA86276.1"/>
    </source>
</evidence>
<keyword evidence="1" id="KW-1133">Transmembrane helix</keyword>
<proteinExistence type="predicted"/>
<keyword evidence="1" id="KW-0472">Membrane</keyword>
<gene>
    <name evidence="2" type="ORF">MM415B02101_0012</name>
</gene>
<name>A0A6M3KVY6_9ZZZZ</name>
<sequence length="50" mass="5731">MLNSLIGIAEVKSVLHQMYLAISIIVGILFWMLAAILNINFHFEIKDEEK</sequence>
<accession>A0A6M3KVY6</accession>
<keyword evidence="1" id="KW-0812">Transmembrane</keyword>